<feature type="domain" description="HMA" evidence="2">
    <location>
        <begin position="135"/>
        <end position="199"/>
    </location>
</feature>
<organism evidence="3 4">
    <name type="scientific">Vanilla planifolia</name>
    <name type="common">Vanilla</name>
    <dbReference type="NCBI Taxonomy" id="51239"/>
    <lineage>
        <taxon>Eukaryota</taxon>
        <taxon>Viridiplantae</taxon>
        <taxon>Streptophyta</taxon>
        <taxon>Embryophyta</taxon>
        <taxon>Tracheophyta</taxon>
        <taxon>Spermatophyta</taxon>
        <taxon>Magnoliopsida</taxon>
        <taxon>Liliopsida</taxon>
        <taxon>Asparagales</taxon>
        <taxon>Orchidaceae</taxon>
        <taxon>Vanilloideae</taxon>
        <taxon>Vanilleae</taxon>
        <taxon>Vanilla</taxon>
    </lineage>
</organism>
<dbReference type="SUPFAM" id="SSF55008">
    <property type="entry name" value="HMA, heavy metal-associated domain"/>
    <property type="match status" value="2"/>
</dbReference>
<feature type="compositionally biased region" description="Basic and acidic residues" evidence="1">
    <location>
        <begin position="17"/>
        <end position="41"/>
    </location>
</feature>
<dbReference type="GO" id="GO:0046872">
    <property type="term" value="F:metal ion binding"/>
    <property type="evidence" value="ECO:0007669"/>
    <property type="project" value="InterPro"/>
</dbReference>
<dbReference type="InterPro" id="IPR036163">
    <property type="entry name" value="HMA_dom_sf"/>
</dbReference>
<comment type="caution">
    <text evidence="3">The sequence shown here is derived from an EMBL/GenBank/DDBJ whole genome shotgun (WGS) entry which is preliminary data.</text>
</comment>
<evidence type="ECO:0000313" key="4">
    <source>
        <dbReference type="Proteomes" id="UP000636800"/>
    </source>
</evidence>
<name>A0A835UDG7_VANPL</name>
<feature type="domain" description="HMA" evidence="2">
    <location>
        <begin position="48"/>
        <end position="115"/>
    </location>
</feature>
<feature type="compositionally biased region" description="Basic and acidic residues" evidence="1">
    <location>
        <begin position="206"/>
        <end position="234"/>
    </location>
</feature>
<dbReference type="InterPro" id="IPR006121">
    <property type="entry name" value="HMA_dom"/>
</dbReference>
<dbReference type="Proteomes" id="UP000636800">
    <property type="component" value="Chromosome 12"/>
</dbReference>
<accession>A0A835UDG7</accession>
<gene>
    <name evidence="3" type="ORF">HPP92_022292</name>
</gene>
<dbReference type="Pfam" id="PF00403">
    <property type="entry name" value="HMA"/>
    <property type="match status" value="2"/>
</dbReference>
<dbReference type="Gene3D" id="3.30.70.100">
    <property type="match status" value="2"/>
</dbReference>
<reference evidence="3 4" key="1">
    <citation type="journal article" date="2020" name="Nat. Food">
        <title>A phased Vanilla planifolia genome enables genetic improvement of flavour and production.</title>
        <authorList>
            <person name="Hasing T."/>
            <person name="Tang H."/>
            <person name="Brym M."/>
            <person name="Khazi F."/>
            <person name="Huang T."/>
            <person name="Chambers A.H."/>
        </authorList>
    </citation>
    <scope>NUCLEOTIDE SEQUENCE [LARGE SCALE GENOMIC DNA]</scope>
    <source>
        <tissue evidence="3">Leaf</tissue>
    </source>
</reference>
<dbReference type="PROSITE" id="PS50846">
    <property type="entry name" value="HMA_2"/>
    <property type="match status" value="2"/>
</dbReference>
<evidence type="ECO:0000313" key="3">
    <source>
        <dbReference type="EMBL" id="KAG0457135.1"/>
    </source>
</evidence>
<evidence type="ECO:0000256" key="1">
    <source>
        <dbReference type="SAM" id="MobiDB-lite"/>
    </source>
</evidence>
<dbReference type="PANTHER" id="PTHR47066">
    <property type="entry name" value="HEAVY METAL-ASSOCIATED ISOPRENYLATED PLANT PROTEIN 9"/>
    <property type="match status" value="1"/>
</dbReference>
<evidence type="ECO:0000259" key="2">
    <source>
        <dbReference type="PROSITE" id="PS50846"/>
    </source>
</evidence>
<dbReference type="EMBL" id="JADCNL010000012">
    <property type="protein sequence ID" value="KAG0457135.1"/>
    <property type="molecule type" value="Genomic_DNA"/>
</dbReference>
<dbReference type="InterPro" id="IPR044258">
    <property type="entry name" value="HIPP09-like"/>
</dbReference>
<keyword evidence="4" id="KW-1185">Reference proteome</keyword>
<protein>
    <recommendedName>
        <fullName evidence="2">HMA domain-containing protein</fullName>
    </recommendedName>
</protein>
<dbReference type="AlphaFoldDB" id="A0A835UDG7"/>
<dbReference type="PANTHER" id="PTHR47066:SF1">
    <property type="entry name" value="HEAVY METAL-ASSOCIATED ISOPRENYLATED PLANT PROTEIN 9"/>
    <property type="match status" value="1"/>
</dbReference>
<sequence length="328" mass="36414">MGEETKQEGAVVSDQAPKPEEKSAMEQKEEKPPEEKKEEAKPSPLTAPPSVVLFVNLHCVGCAKKIQRSILKCRGVEEVETDIEKNEVRVRGIVDPQVLCSRIQKKTSRIAKVLSPESQPDDADSSKAEAKAGGMATMELLVNVHCEACAQQLRKKILKMSGVQAVDTDLTANKVTVTGTMNANKLVKCIYRRTGKIASVVPPPPQEERNEDSQKKEGKPPEKEEKVDEKKTGEGEDVTAEANKEEKAVGVAKPKNEEVEASKIGAEEMVNRMMYWNDTARFVTEEEIVRRMAMMHWLTMPMYAIERPQLPSPPQIFSDENPNACCIS</sequence>
<feature type="region of interest" description="Disordered" evidence="1">
    <location>
        <begin position="198"/>
        <end position="258"/>
    </location>
</feature>
<dbReference type="OrthoDB" id="1920326at2759"/>
<proteinExistence type="predicted"/>
<feature type="region of interest" description="Disordered" evidence="1">
    <location>
        <begin position="1"/>
        <end position="47"/>
    </location>
</feature>
<feature type="compositionally biased region" description="Basic and acidic residues" evidence="1">
    <location>
        <begin position="242"/>
        <end position="258"/>
    </location>
</feature>
<dbReference type="CDD" id="cd00371">
    <property type="entry name" value="HMA"/>
    <property type="match status" value="2"/>
</dbReference>